<dbReference type="EMBL" id="SUPK01000006">
    <property type="protein sequence ID" value="TJY41326.1"/>
    <property type="molecule type" value="Genomic_DNA"/>
</dbReference>
<dbReference type="InterPro" id="IPR032696">
    <property type="entry name" value="SQ_cyclase_C"/>
</dbReference>
<dbReference type="Proteomes" id="UP000309673">
    <property type="component" value="Unassembled WGS sequence"/>
</dbReference>
<dbReference type="InterPro" id="IPR018333">
    <property type="entry name" value="Squalene_cyclase"/>
</dbReference>
<evidence type="ECO:0000259" key="6">
    <source>
        <dbReference type="Pfam" id="PF13249"/>
    </source>
</evidence>
<evidence type="ECO:0000256" key="2">
    <source>
        <dbReference type="ARBA" id="ARBA00009755"/>
    </source>
</evidence>
<evidence type="ECO:0000313" key="7">
    <source>
        <dbReference type="EMBL" id="TJY41326.1"/>
    </source>
</evidence>
<keyword evidence="4 7" id="KW-0413">Isomerase</keyword>
<dbReference type="PANTHER" id="PTHR11764:SF20">
    <property type="entry name" value="LANOSTEROL SYNTHASE"/>
    <property type="match status" value="1"/>
</dbReference>
<protein>
    <submittedName>
        <fullName evidence="7">Squalene--hopene cyclase</fullName>
        <ecNumber evidence="7">5.4.99.17</ecNumber>
    </submittedName>
</protein>
<keyword evidence="3" id="KW-0677">Repeat</keyword>
<comment type="caution">
    <text evidence="7">The sequence shown here is derived from an EMBL/GenBank/DDBJ whole genome shotgun (WGS) entry which is preliminary data.</text>
</comment>
<evidence type="ECO:0000256" key="4">
    <source>
        <dbReference type="ARBA" id="ARBA00023235"/>
    </source>
</evidence>
<dbReference type="InterPro" id="IPR006400">
    <property type="entry name" value="Hopene-cyclase"/>
</dbReference>
<reference evidence="7 8" key="1">
    <citation type="submission" date="2019-04" db="EMBL/GenBank/DDBJ databases">
        <title>Cohnella sp. nov., isolated from soil.</title>
        <authorList>
            <person name="Kim W."/>
        </authorList>
    </citation>
    <scope>NUCLEOTIDE SEQUENCE [LARGE SCALE GENOMIC DNA]</scope>
    <source>
        <strain evidence="7 8">CAU 1483</strain>
    </source>
</reference>
<feature type="domain" description="Squalene cyclase N-terminal" evidence="6">
    <location>
        <begin position="27"/>
        <end position="304"/>
    </location>
</feature>
<dbReference type="Pfam" id="PF13249">
    <property type="entry name" value="SQHop_cyclase_N"/>
    <property type="match status" value="1"/>
</dbReference>
<dbReference type="GO" id="GO:0051007">
    <property type="term" value="F:squalene-hopene cyclase activity"/>
    <property type="evidence" value="ECO:0007669"/>
    <property type="project" value="UniProtKB-EC"/>
</dbReference>
<comment type="pathway">
    <text evidence="1">Secondary metabolite biosynthesis; hopanoid biosynthesis.</text>
</comment>
<dbReference type="RefSeq" id="WP_136778245.1">
    <property type="nucleotide sequence ID" value="NZ_SUPK01000006.1"/>
</dbReference>
<dbReference type="GO" id="GO:0005811">
    <property type="term" value="C:lipid droplet"/>
    <property type="evidence" value="ECO:0007669"/>
    <property type="project" value="InterPro"/>
</dbReference>
<dbReference type="InterPro" id="IPR002365">
    <property type="entry name" value="Terpene_synthase_CS"/>
</dbReference>
<evidence type="ECO:0000256" key="1">
    <source>
        <dbReference type="ARBA" id="ARBA00004999"/>
    </source>
</evidence>
<dbReference type="InterPro" id="IPR008930">
    <property type="entry name" value="Terpenoid_cyclase/PrenylTrfase"/>
</dbReference>
<keyword evidence="8" id="KW-1185">Reference proteome</keyword>
<evidence type="ECO:0000259" key="5">
    <source>
        <dbReference type="Pfam" id="PF13243"/>
    </source>
</evidence>
<evidence type="ECO:0000256" key="3">
    <source>
        <dbReference type="ARBA" id="ARBA00022737"/>
    </source>
</evidence>
<dbReference type="PROSITE" id="PS01074">
    <property type="entry name" value="TERPENE_SYNTHASES"/>
    <property type="match status" value="1"/>
</dbReference>
<feature type="domain" description="Squalene cyclase C-terminal" evidence="5">
    <location>
        <begin position="320"/>
        <end position="635"/>
    </location>
</feature>
<dbReference type="OrthoDB" id="9758578at2"/>
<dbReference type="GO" id="GO:0016104">
    <property type="term" value="P:triterpenoid biosynthetic process"/>
    <property type="evidence" value="ECO:0007669"/>
    <property type="project" value="InterPro"/>
</dbReference>
<dbReference type="UniPathway" id="UPA00337"/>
<comment type="similarity">
    <text evidence="2">Belongs to the terpene cyclase/mutase family.</text>
</comment>
<dbReference type="NCBIfam" id="TIGR01507">
    <property type="entry name" value="hopene_cyclase"/>
    <property type="match status" value="1"/>
</dbReference>
<evidence type="ECO:0000313" key="8">
    <source>
        <dbReference type="Proteomes" id="UP000309673"/>
    </source>
</evidence>
<organism evidence="7 8">
    <name type="scientific">Cohnella pontilimi</name>
    <dbReference type="NCBI Taxonomy" id="2564100"/>
    <lineage>
        <taxon>Bacteria</taxon>
        <taxon>Bacillati</taxon>
        <taxon>Bacillota</taxon>
        <taxon>Bacilli</taxon>
        <taxon>Bacillales</taxon>
        <taxon>Paenibacillaceae</taxon>
        <taxon>Cohnella</taxon>
    </lineage>
</organism>
<dbReference type="PANTHER" id="PTHR11764">
    <property type="entry name" value="TERPENE CYCLASE/MUTASE FAMILY MEMBER"/>
    <property type="match status" value="1"/>
</dbReference>
<dbReference type="InterPro" id="IPR032697">
    <property type="entry name" value="SQ_cyclase_N"/>
</dbReference>
<sequence>MYSLRCFCGTGGRSAGILDTVKGIKWIVDTLRKDQSADGSWAYPFETGISTDAYMIILLRTLEIDDEELIEGLCQRILSKQQKNGAWKLFYDEGEGNVTATLEAYYGLLFSGFYSEEDERLRAAKKFILDHGGLSEVSTFTKIMLALTGQFKWPSVALMPIEMILLPHNFPINFYSFSVFGRANMTPIMILADKKFSIPSPYAPDLSDLKLKRDDEDQWVGSREWRSLRSYIQDGVKRLLGIPRVLHRLAIERAEKYMLDHLEQDGTFYSYYSSTFLMIFALLSLGYKKSDSVIIKAVDGIRAMKSVINGFPHMQYTTANVWNTSLIGYTLQAAGVSHEDPMVMKANKYLLSRQHTRFGDWVVHNPNSLPGGWGFSDVNTMNPDVDDTTASLRSISNIASRDPSAWKRGVDWLLSMQNDNGGWPAFEKNTDSKLLAFLPLEKGRFMLMDPTCADLTGRTLEFFGNYTNLPNIPNSPVIRNAVNWLLRNQRKDGSWYGRWGICFIYGTWGAITGLRAVGLSKSHPSIQKASAWLSSIQNPDGGWGESCRSDIQMTYVPLTTSTLTDTAWALDALIAIADRPTTAIQKGITYLLGSLEIEDWTTDYPKGQGMGGAFYIHYHSYRYIFPLLTLAHYRRKFE</sequence>
<dbReference type="AlphaFoldDB" id="A0A4U0F991"/>
<proteinExistence type="inferred from homology"/>
<dbReference type="SFLD" id="SFLDG01016">
    <property type="entry name" value="Prenyltransferase_Like_2"/>
    <property type="match status" value="1"/>
</dbReference>
<name>A0A4U0F991_9BACL</name>
<accession>A0A4U0F991</accession>
<dbReference type="Gene3D" id="1.50.10.20">
    <property type="match status" value="2"/>
</dbReference>
<gene>
    <name evidence="7" type="primary">shc</name>
    <name evidence="7" type="ORF">E5161_12945</name>
</gene>
<dbReference type="Pfam" id="PF13243">
    <property type="entry name" value="SQHop_cyclase_C"/>
    <property type="match status" value="1"/>
</dbReference>
<dbReference type="NCBIfam" id="TIGR01787">
    <property type="entry name" value="squalene_cyclas"/>
    <property type="match status" value="1"/>
</dbReference>
<dbReference type="SUPFAM" id="SSF48239">
    <property type="entry name" value="Terpenoid cyclases/Protein prenyltransferases"/>
    <property type="match status" value="2"/>
</dbReference>
<dbReference type="EC" id="5.4.99.17" evidence="7"/>